<feature type="domain" description="Na+-translocating membrane potential-generating system MpsC" evidence="1">
    <location>
        <begin position="12"/>
        <end position="111"/>
    </location>
</feature>
<gene>
    <name evidence="2" type="ORF">SAMN04488053_108103</name>
</gene>
<feature type="domain" description="Na+-translocating membrane potential-generating system MpsC" evidence="1">
    <location>
        <begin position="148"/>
        <end position="236"/>
    </location>
</feature>
<protein>
    <submittedName>
        <fullName evidence="2">Uncharacterized protein YbcI</fullName>
    </submittedName>
</protein>
<proteinExistence type="predicted"/>
<dbReference type="EMBL" id="FNIL01000008">
    <property type="protein sequence ID" value="SDO18543.1"/>
    <property type="molecule type" value="Genomic_DNA"/>
</dbReference>
<dbReference type="InterPro" id="IPR018745">
    <property type="entry name" value="MpsC"/>
</dbReference>
<reference evidence="3" key="1">
    <citation type="submission" date="2016-10" db="EMBL/GenBank/DDBJ databases">
        <authorList>
            <person name="Varghese N."/>
            <person name="Submissions S."/>
        </authorList>
    </citation>
    <scope>NUCLEOTIDE SEQUENCE [LARGE SCALE GENOMIC DNA]</scope>
    <source>
        <strain evidence="3">CGMCC 1.10369</strain>
    </source>
</reference>
<dbReference type="STRING" id="745820.SAMN04488053_108103"/>
<keyword evidence="3" id="KW-1185">Reference proteome</keyword>
<organism evidence="2 3">
    <name type="scientific">Alkalicoccus daliensis</name>
    <dbReference type="NCBI Taxonomy" id="745820"/>
    <lineage>
        <taxon>Bacteria</taxon>
        <taxon>Bacillati</taxon>
        <taxon>Bacillota</taxon>
        <taxon>Bacilli</taxon>
        <taxon>Bacillales</taxon>
        <taxon>Bacillaceae</taxon>
        <taxon>Alkalicoccus</taxon>
    </lineage>
</organism>
<dbReference type="OrthoDB" id="2677857at2"/>
<evidence type="ECO:0000313" key="2">
    <source>
        <dbReference type="EMBL" id="SDO18543.1"/>
    </source>
</evidence>
<sequence>MALTEEEHKAQQKTMANCVGRMLRDSFGKGPESAFTKLGDSYVIILLKGFLSPMEKIILEEQGPDALHALRESMMSQITQKIQFEAEKITGNTFNEFFFDWNINNRSGVLVGLKPQAYKNAKKEEEDMEHDFPYKKELEEKFSQLSAIAERTPDRITSIKVDRRTILMVREGILVDIEKKLIEMGEGRSLKVAKRDVEKKLFNKKDLIRNILKVNIQEIFVDWNFRDDKSTIVIVSDPAEPLK</sequence>
<accession>A0A1H0HHM2</accession>
<evidence type="ECO:0000313" key="3">
    <source>
        <dbReference type="Proteomes" id="UP000198778"/>
    </source>
</evidence>
<evidence type="ECO:0000259" key="1">
    <source>
        <dbReference type="Pfam" id="PF10057"/>
    </source>
</evidence>
<dbReference type="Proteomes" id="UP000198778">
    <property type="component" value="Unassembled WGS sequence"/>
</dbReference>
<dbReference type="Pfam" id="PF10057">
    <property type="entry name" value="MpsC"/>
    <property type="match status" value="2"/>
</dbReference>
<dbReference type="AlphaFoldDB" id="A0A1H0HHM2"/>
<dbReference type="RefSeq" id="WP_090843327.1">
    <property type="nucleotide sequence ID" value="NZ_FNIL01000008.1"/>
</dbReference>
<name>A0A1H0HHM2_9BACI</name>